<organism evidence="1 2">
    <name type="scientific">Cetraspora pellucida</name>
    <dbReference type="NCBI Taxonomy" id="1433469"/>
    <lineage>
        <taxon>Eukaryota</taxon>
        <taxon>Fungi</taxon>
        <taxon>Fungi incertae sedis</taxon>
        <taxon>Mucoromycota</taxon>
        <taxon>Glomeromycotina</taxon>
        <taxon>Glomeromycetes</taxon>
        <taxon>Diversisporales</taxon>
        <taxon>Gigasporaceae</taxon>
        <taxon>Cetraspora</taxon>
    </lineage>
</organism>
<protein>
    <submittedName>
        <fullName evidence="1">2525_t:CDS:1</fullName>
    </submittedName>
</protein>
<evidence type="ECO:0000313" key="1">
    <source>
        <dbReference type="EMBL" id="CAG8495828.1"/>
    </source>
</evidence>
<dbReference type="EMBL" id="CAJVPW010001955">
    <property type="protein sequence ID" value="CAG8495828.1"/>
    <property type="molecule type" value="Genomic_DNA"/>
</dbReference>
<reference evidence="1" key="1">
    <citation type="submission" date="2021-06" db="EMBL/GenBank/DDBJ databases">
        <authorList>
            <person name="Kallberg Y."/>
            <person name="Tangrot J."/>
            <person name="Rosling A."/>
        </authorList>
    </citation>
    <scope>NUCLEOTIDE SEQUENCE</scope>
    <source>
        <strain evidence="1">28 12/20/2015</strain>
    </source>
</reference>
<comment type="caution">
    <text evidence="1">The sequence shown here is derived from an EMBL/GenBank/DDBJ whole genome shotgun (WGS) entry which is preliminary data.</text>
</comment>
<sequence length="137" mass="15698">MQDNCHLLLETCSIGFERTYVCCWILTITLKEIDSETRSIHSAISGNDHSIISENDRSAISENDRSAISENDRSAIRLHNTSKNSMMLKIYKILQYLGGKSIKISRFVAIIRKFGPDRCQADITDMTYSTDMPYRIR</sequence>
<name>A0ACA9KVE1_9GLOM</name>
<dbReference type="Proteomes" id="UP000789366">
    <property type="component" value="Unassembled WGS sequence"/>
</dbReference>
<evidence type="ECO:0000313" key="2">
    <source>
        <dbReference type="Proteomes" id="UP000789366"/>
    </source>
</evidence>
<accession>A0ACA9KVE1</accession>
<proteinExistence type="predicted"/>
<gene>
    <name evidence="1" type="ORF">SPELUC_LOCUS2774</name>
</gene>
<keyword evidence="2" id="KW-1185">Reference proteome</keyword>